<evidence type="ECO:0000256" key="7">
    <source>
        <dbReference type="RuleBase" id="RU000477"/>
    </source>
</evidence>
<feature type="transmembrane region" description="Helical" evidence="8">
    <location>
        <begin position="275"/>
        <end position="293"/>
    </location>
</feature>
<keyword evidence="10" id="KW-1185">Reference proteome</keyword>
<comment type="caution">
    <text evidence="9">The sequence shown here is derived from an EMBL/GenBank/DDBJ whole genome shotgun (WGS) entry which is preliminary data.</text>
</comment>
<sequence>MLDGLPVVSGGFARGMMASRLLRLASRLAAAAPRSRAPRLALGAGAASLIAGPCLSSASCAPASTPPPLWHKCIAEAFGTGMIVQLGCGVVCAHLYAGSAIGPGAIAAVWGFSVALAAHLTHRISGAHLNPAVTTALTVTGKSPVEDAPAYIFSQCVGAAIASAVNYVIFSAGIAAMEVEKKIVRGTAASTASFNGAFGMVPNPRLLTPAAAFAAEVWMTAILVFSIFAIGDPNGGVPSAAAPVFVGATVAALVTVFGPVTGSGMNPARDLGPRLVTLLAGWGAAATTSWWVYTLGPITGAVLGGMAYQKLFADLLPKKV</sequence>
<evidence type="ECO:0000256" key="2">
    <source>
        <dbReference type="ARBA" id="ARBA00006175"/>
    </source>
</evidence>
<evidence type="ECO:0000256" key="4">
    <source>
        <dbReference type="ARBA" id="ARBA00022692"/>
    </source>
</evidence>
<dbReference type="SUPFAM" id="SSF81338">
    <property type="entry name" value="Aquaporin-like"/>
    <property type="match status" value="1"/>
</dbReference>
<keyword evidence="4 7" id="KW-0812">Transmembrane</keyword>
<evidence type="ECO:0000256" key="6">
    <source>
        <dbReference type="ARBA" id="ARBA00023136"/>
    </source>
</evidence>
<feature type="transmembrane region" description="Helical" evidence="8">
    <location>
        <begin position="152"/>
        <end position="176"/>
    </location>
</feature>
<dbReference type="GO" id="GO:0005886">
    <property type="term" value="C:plasma membrane"/>
    <property type="evidence" value="ECO:0007669"/>
    <property type="project" value="TreeGrafter"/>
</dbReference>
<keyword evidence="3 7" id="KW-0813">Transport</keyword>
<evidence type="ECO:0000256" key="8">
    <source>
        <dbReference type="SAM" id="Phobius"/>
    </source>
</evidence>
<keyword evidence="6 8" id="KW-0472">Membrane</keyword>
<evidence type="ECO:0000256" key="3">
    <source>
        <dbReference type="ARBA" id="ARBA00022448"/>
    </source>
</evidence>
<dbReference type="InterPro" id="IPR023271">
    <property type="entry name" value="Aquaporin-like"/>
</dbReference>
<evidence type="ECO:0000313" key="10">
    <source>
        <dbReference type="Proteomes" id="UP001515480"/>
    </source>
</evidence>
<evidence type="ECO:0008006" key="11">
    <source>
        <dbReference type="Google" id="ProtNLM"/>
    </source>
</evidence>
<organism evidence="9 10">
    <name type="scientific">Prymnesium parvum</name>
    <name type="common">Toxic golden alga</name>
    <dbReference type="NCBI Taxonomy" id="97485"/>
    <lineage>
        <taxon>Eukaryota</taxon>
        <taxon>Haptista</taxon>
        <taxon>Haptophyta</taxon>
        <taxon>Prymnesiophyceae</taxon>
        <taxon>Prymnesiales</taxon>
        <taxon>Prymnesiaceae</taxon>
        <taxon>Prymnesium</taxon>
    </lineage>
</organism>
<feature type="transmembrane region" description="Helical" evidence="8">
    <location>
        <begin position="242"/>
        <end position="263"/>
    </location>
</feature>
<dbReference type="InterPro" id="IPR000425">
    <property type="entry name" value="MIP"/>
</dbReference>
<dbReference type="InterPro" id="IPR050363">
    <property type="entry name" value="MIP/Aquaporin"/>
</dbReference>
<dbReference type="PANTHER" id="PTHR43829:SF9">
    <property type="entry name" value="AQUAPORIN-9"/>
    <property type="match status" value="1"/>
</dbReference>
<evidence type="ECO:0000256" key="1">
    <source>
        <dbReference type="ARBA" id="ARBA00004141"/>
    </source>
</evidence>
<dbReference type="EMBL" id="JBGBPQ010000005">
    <property type="protein sequence ID" value="KAL1523574.1"/>
    <property type="molecule type" value="Genomic_DNA"/>
</dbReference>
<dbReference type="Gene3D" id="1.20.1080.10">
    <property type="entry name" value="Glycerol uptake facilitator protein"/>
    <property type="match status" value="1"/>
</dbReference>
<comment type="subcellular location">
    <subcellularLocation>
        <location evidence="1">Membrane</location>
        <topology evidence="1">Multi-pass membrane protein</topology>
    </subcellularLocation>
</comment>
<dbReference type="GO" id="GO:0015254">
    <property type="term" value="F:glycerol channel activity"/>
    <property type="evidence" value="ECO:0007669"/>
    <property type="project" value="TreeGrafter"/>
</dbReference>
<dbReference type="GO" id="GO:0015250">
    <property type="term" value="F:water channel activity"/>
    <property type="evidence" value="ECO:0007669"/>
    <property type="project" value="TreeGrafter"/>
</dbReference>
<evidence type="ECO:0000256" key="5">
    <source>
        <dbReference type="ARBA" id="ARBA00022989"/>
    </source>
</evidence>
<dbReference type="PRINTS" id="PR00783">
    <property type="entry name" value="MINTRINSICP"/>
</dbReference>
<dbReference type="Proteomes" id="UP001515480">
    <property type="component" value="Unassembled WGS sequence"/>
</dbReference>
<comment type="similarity">
    <text evidence="2 7">Belongs to the MIP/aquaporin (TC 1.A.8) family.</text>
</comment>
<feature type="transmembrane region" description="Helical" evidence="8">
    <location>
        <begin position="210"/>
        <end position="230"/>
    </location>
</feature>
<keyword evidence="5 8" id="KW-1133">Transmembrane helix</keyword>
<proteinExistence type="inferred from homology"/>
<accession>A0AB34JNH2</accession>
<protein>
    <recommendedName>
        <fullName evidence="11">Aquaporin</fullName>
    </recommendedName>
</protein>
<gene>
    <name evidence="9" type="ORF">AB1Y20_018510</name>
</gene>
<reference evidence="9 10" key="1">
    <citation type="journal article" date="2024" name="Science">
        <title>Giant polyketide synthase enzymes in the biosynthesis of giant marine polyether toxins.</title>
        <authorList>
            <person name="Fallon T.R."/>
            <person name="Shende V.V."/>
            <person name="Wierzbicki I.H."/>
            <person name="Pendleton A.L."/>
            <person name="Watervoot N.F."/>
            <person name="Auber R.P."/>
            <person name="Gonzalez D.J."/>
            <person name="Wisecaver J.H."/>
            <person name="Moore B.S."/>
        </authorList>
    </citation>
    <scope>NUCLEOTIDE SEQUENCE [LARGE SCALE GENOMIC DNA]</scope>
    <source>
        <strain evidence="9 10">12B1</strain>
    </source>
</reference>
<dbReference type="PANTHER" id="PTHR43829">
    <property type="entry name" value="AQUAPORIN OR AQUAGLYCEROPORIN RELATED"/>
    <property type="match status" value="1"/>
</dbReference>
<evidence type="ECO:0000313" key="9">
    <source>
        <dbReference type="EMBL" id="KAL1523574.1"/>
    </source>
</evidence>
<dbReference type="AlphaFoldDB" id="A0AB34JNH2"/>
<dbReference type="Pfam" id="PF00230">
    <property type="entry name" value="MIP"/>
    <property type="match status" value="1"/>
</dbReference>
<name>A0AB34JNH2_PRYPA</name>